<protein>
    <recommendedName>
        <fullName evidence="7">Carboxypeptidase</fullName>
        <ecNumber evidence="7">3.4.16.-</ecNumber>
    </recommendedName>
</protein>
<evidence type="ECO:0000256" key="3">
    <source>
        <dbReference type="ARBA" id="ARBA00022670"/>
    </source>
</evidence>
<dbReference type="InterPro" id="IPR001563">
    <property type="entry name" value="Peptidase_S10"/>
</dbReference>
<dbReference type="PANTHER" id="PTHR11802:SF3">
    <property type="entry name" value="RETINOID-INDUCIBLE SERINE CARBOXYPEPTIDASE"/>
    <property type="match status" value="1"/>
</dbReference>
<gene>
    <name evidence="8" type="ORF">CSSPJE1EN2_LOCUS1288</name>
</gene>
<evidence type="ECO:0000256" key="5">
    <source>
        <dbReference type="ARBA" id="ARBA00022801"/>
    </source>
</evidence>
<dbReference type="SUPFAM" id="SSF53474">
    <property type="entry name" value="alpha/beta-Hydrolases"/>
    <property type="match status" value="1"/>
</dbReference>
<dbReference type="EC" id="3.4.16.-" evidence="7"/>
<dbReference type="PRINTS" id="PR00724">
    <property type="entry name" value="CRBOXYPTASEC"/>
</dbReference>
<evidence type="ECO:0000256" key="6">
    <source>
        <dbReference type="ARBA" id="ARBA00023180"/>
    </source>
</evidence>
<comment type="similarity">
    <text evidence="1 7">Belongs to the peptidase S10 family.</text>
</comment>
<dbReference type="PROSITE" id="PS00131">
    <property type="entry name" value="CARBOXYPEPT_SER_SER"/>
    <property type="match status" value="1"/>
</dbReference>
<dbReference type="Pfam" id="PF00450">
    <property type="entry name" value="Peptidase_S10"/>
    <property type="match status" value="1"/>
</dbReference>
<keyword evidence="2 7" id="KW-0121">Carboxypeptidase</keyword>
<evidence type="ECO:0000256" key="7">
    <source>
        <dbReference type="RuleBase" id="RU361156"/>
    </source>
</evidence>
<keyword evidence="5 7" id="KW-0378">Hydrolase</keyword>
<name>A0ABP1A6Z6_9BRYO</name>
<evidence type="ECO:0000313" key="8">
    <source>
        <dbReference type="EMBL" id="CAK9858293.1"/>
    </source>
</evidence>
<feature type="chain" id="PRO_5044986425" description="Carboxypeptidase" evidence="7">
    <location>
        <begin position="22"/>
        <end position="453"/>
    </location>
</feature>
<dbReference type="EMBL" id="OZ023702">
    <property type="protein sequence ID" value="CAK9858293.1"/>
    <property type="molecule type" value="Genomic_DNA"/>
</dbReference>
<reference evidence="8 9" key="1">
    <citation type="submission" date="2024-03" db="EMBL/GenBank/DDBJ databases">
        <authorList>
            <consortium name="ELIXIR-Norway"/>
            <consortium name="Elixir Norway"/>
        </authorList>
    </citation>
    <scope>NUCLEOTIDE SEQUENCE [LARGE SCALE GENOMIC DNA]</scope>
</reference>
<dbReference type="InterPro" id="IPR018202">
    <property type="entry name" value="Ser_caboxypep_ser_AS"/>
</dbReference>
<proteinExistence type="inferred from homology"/>
<dbReference type="InterPro" id="IPR029058">
    <property type="entry name" value="AB_hydrolase_fold"/>
</dbReference>
<evidence type="ECO:0000256" key="1">
    <source>
        <dbReference type="ARBA" id="ARBA00009431"/>
    </source>
</evidence>
<sequence>MAKLTHLWSLYLLVYNVCCVGSPHELPLCCSGTADGTEEWGYTDVRPGAHMFWWLYYSKIILQTDVPLVLWIQGGPGASGVGFGNFQEVGPLTTDLEPRESTWLNVAHLLFVDNPVGTGFSYVDNTSLLSRNNDDATADLLAFLWEFFQIHEALRTAPFYIVAESYGGKFASQLGVALQRKRISSTLDFNFQGIALGDTWISPIDFLFAWGPLLKSFSEIDEAGNNVLLRFAQAAEKEMMKGNFTNATLIWADMEEAVLDLTDNVDFYNLLQHETSSDLSFYGTSLEKTAARHLRVTQTTNLTQVMNGPVRKKLGIIPSTVSWSQSSGAVFGAFFGDFMKDTISQVDELLALNVNLTIYSGQLDLICCTAGTDAWLQKLKWAELTSFNKAHRSPLYCSEGGKTAAFIKKHKNLTFYWIMDAGHMVPTDNPCMALKMLKMITGQSTENVKVQAG</sequence>
<evidence type="ECO:0000313" key="9">
    <source>
        <dbReference type="Proteomes" id="UP001497522"/>
    </source>
</evidence>
<keyword evidence="4 7" id="KW-0732">Signal</keyword>
<feature type="signal peptide" evidence="7">
    <location>
        <begin position="1"/>
        <end position="21"/>
    </location>
</feature>
<dbReference type="PANTHER" id="PTHR11802">
    <property type="entry name" value="SERINE PROTEASE FAMILY S10 SERINE CARBOXYPEPTIDASE"/>
    <property type="match status" value="1"/>
</dbReference>
<keyword evidence="6" id="KW-0325">Glycoprotein</keyword>
<evidence type="ECO:0000256" key="4">
    <source>
        <dbReference type="ARBA" id="ARBA00022729"/>
    </source>
</evidence>
<keyword evidence="3 7" id="KW-0645">Protease</keyword>
<evidence type="ECO:0000256" key="2">
    <source>
        <dbReference type="ARBA" id="ARBA00022645"/>
    </source>
</evidence>
<dbReference type="Gene3D" id="3.40.50.1820">
    <property type="entry name" value="alpha/beta hydrolase"/>
    <property type="match status" value="1"/>
</dbReference>
<accession>A0ABP1A6Z6</accession>
<dbReference type="Proteomes" id="UP001497522">
    <property type="component" value="Chromosome 1"/>
</dbReference>
<keyword evidence="9" id="KW-1185">Reference proteome</keyword>
<organism evidence="8 9">
    <name type="scientific">Sphagnum jensenii</name>
    <dbReference type="NCBI Taxonomy" id="128206"/>
    <lineage>
        <taxon>Eukaryota</taxon>
        <taxon>Viridiplantae</taxon>
        <taxon>Streptophyta</taxon>
        <taxon>Embryophyta</taxon>
        <taxon>Bryophyta</taxon>
        <taxon>Sphagnophytina</taxon>
        <taxon>Sphagnopsida</taxon>
        <taxon>Sphagnales</taxon>
        <taxon>Sphagnaceae</taxon>
        <taxon>Sphagnum</taxon>
    </lineage>
</organism>